<reference evidence="1 2" key="1">
    <citation type="submission" date="2021-03" db="EMBL/GenBank/DDBJ databases">
        <title>Caproiciproducens sp. nov. isolated from feces of cow.</title>
        <authorList>
            <person name="Choi J.-Y."/>
        </authorList>
    </citation>
    <scope>NUCLEOTIDE SEQUENCE [LARGE SCALE GENOMIC DNA]</scope>
    <source>
        <strain evidence="1 2">AGMB10547</strain>
    </source>
</reference>
<organism evidence="1 2">
    <name type="scientific">Caproiciproducens faecalis</name>
    <dbReference type="NCBI Taxonomy" id="2820301"/>
    <lineage>
        <taxon>Bacteria</taxon>
        <taxon>Bacillati</taxon>
        <taxon>Bacillota</taxon>
        <taxon>Clostridia</taxon>
        <taxon>Eubacteriales</taxon>
        <taxon>Acutalibacteraceae</taxon>
        <taxon>Caproiciproducens</taxon>
    </lineage>
</organism>
<gene>
    <name evidence="1" type="ORF">J5W02_06165</name>
</gene>
<sequence length="297" mass="32495">MAGREILQGVVDMHVHSGPSVVTRSLDTVEMLQQAEEAGYKGFVVKDHYIPTVMSAAMIEKYHAKKGTRVIGSLVLNNSIGVFNVSMIDAAYKMGAKVVWMPTVSAKQHIDEHAKKSFVGAKKLAVTETPVYYLNDDGELKDEVLPVLDYMASHPDMILATGHGSVAEINKLVDKAAEMKLEKVVITHPFSTVGASVEDVGRWVSKGAYVDVCAVEFEQILPTLSRVPFSLITEYLSVAPQERLILSSDGGAMTRNGPVSPVDILYRFLTLLHENKILTENQIDLMAKKTPAELLGI</sequence>
<accession>A0ABS7DM60</accession>
<protein>
    <recommendedName>
        <fullName evidence="3">Cytosolic protein</fullName>
    </recommendedName>
</protein>
<dbReference type="RefSeq" id="WP_219964801.1">
    <property type="nucleotide sequence ID" value="NZ_JAGFNZ010000002.1"/>
</dbReference>
<dbReference type="Pfam" id="PF19799">
    <property type="entry name" value="DUF6282"/>
    <property type="match status" value="1"/>
</dbReference>
<comment type="caution">
    <text evidence="1">The sequence shown here is derived from an EMBL/GenBank/DDBJ whole genome shotgun (WGS) entry which is preliminary data.</text>
</comment>
<keyword evidence="2" id="KW-1185">Reference proteome</keyword>
<name>A0ABS7DM60_9FIRM</name>
<evidence type="ECO:0000313" key="1">
    <source>
        <dbReference type="EMBL" id="MBW7572395.1"/>
    </source>
</evidence>
<dbReference type="EMBL" id="JAGFNZ010000002">
    <property type="protein sequence ID" value="MBW7572395.1"/>
    <property type="molecule type" value="Genomic_DNA"/>
</dbReference>
<evidence type="ECO:0000313" key="2">
    <source>
        <dbReference type="Proteomes" id="UP000719942"/>
    </source>
</evidence>
<dbReference type="Proteomes" id="UP000719942">
    <property type="component" value="Unassembled WGS sequence"/>
</dbReference>
<proteinExistence type="predicted"/>
<dbReference type="InterPro" id="IPR046249">
    <property type="entry name" value="DUF6282"/>
</dbReference>
<dbReference type="SUPFAM" id="SSF51556">
    <property type="entry name" value="Metallo-dependent hydrolases"/>
    <property type="match status" value="1"/>
</dbReference>
<dbReference type="InterPro" id="IPR032466">
    <property type="entry name" value="Metal_Hydrolase"/>
</dbReference>
<dbReference type="Gene3D" id="3.20.20.140">
    <property type="entry name" value="Metal-dependent hydrolases"/>
    <property type="match status" value="1"/>
</dbReference>
<evidence type="ECO:0008006" key="3">
    <source>
        <dbReference type="Google" id="ProtNLM"/>
    </source>
</evidence>